<dbReference type="AlphaFoldDB" id="A0A0V0H6B9"/>
<dbReference type="EMBL" id="GEDG01024466">
    <property type="protein sequence ID" value="JAP15954.1"/>
    <property type="molecule type" value="Transcribed_RNA"/>
</dbReference>
<evidence type="ECO:0000313" key="1">
    <source>
        <dbReference type="EMBL" id="JAP15954.1"/>
    </source>
</evidence>
<reference evidence="1" key="1">
    <citation type="submission" date="2015-12" db="EMBL/GenBank/DDBJ databases">
        <title>Gene expression during late stages of embryo sac development: a critical building block for successful pollen-pistil interactions.</title>
        <authorList>
            <person name="Liu Y."/>
            <person name="Joly V."/>
            <person name="Sabar M."/>
            <person name="Matton D.P."/>
        </authorList>
    </citation>
    <scope>NUCLEOTIDE SEQUENCE</scope>
</reference>
<sequence length="60" mass="6956">MSQQSWLPVITTTTSNGIQGWRGTIMQWHRVHTSKKKRQLILSPKMITSEEWMPQGFPSS</sequence>
<proteinExistence type="predicted"/>
<protein>
    <submittedName>
        <fullName evidence="1">Putative ovule protein</fullName>
    </submittedName>
</protein>
<name>A0A0V0H6B9_SOLCH</name>
<accession>A0A0V0H6B9</accession>
<organism evidence="1">
    <name type="scientific">Solanum chacoense</name>
    <name type="common">Chaco potato</name>
    <dbReference type="NCBI Taxonomy" id="4108"/>
    <lineage>
        <taxon>Eukaryota</taxon>
        <taxon>Viridiplantae</taxon>
        <taxon>Streptophyta</taxon>
        <taxon>Embryophyta</taxon>
        <taxon>Tracheophyta</taxon>
        <taxon>Spermatophyta</taxon>
        <taxon>Magnoliopsida</taxon>
        <taxon>eudicotyledons</taxon>
        <taxon>Gunneridae</taxon>
        <taxon>Pentapetalae</taxon>
        <taxon>asterids</taxon>
        <taxon>lamiids</taxon>
        <taxon>Solanales</taxon>
        <taxon>Solanaceae</taxon>
        <taxon>Solanoideae</taxon>
        <taxon>Solaneae</taxon>
        <taxon>Solanum</taxon>
    </lineage>
</organism>